<protein>
    <submittedName>
        <fullName evidence="11">Urokinase plasminogen activator surface receptor-like</fullName>
    </submittedName>
</protein>
<dbReference type="Pfam" id="PF00087">
    <property type="entry name" value="Toxin_TOLIP"/>
    <property type="match status" value="1"/>
</dbReference>
<feature type="chain" id="PRO_5027804814" evidence="8">
    <location>
        <begin position="19"/>
        <end position="209"/>
    </location>
</feature>
<dbReference type="InterPro" id="IPR050918">
    <property type="entry name" value="CNF-like_PLA2_Inhibitor"/>
</dbReference>
<evidence type="ECO:0000259" key="9">
    <source>
        <dbReference type="SMART" id="SM00134"/>
    </source>
</evidence>
<dbReference type="AlphaFoldDB" id="A0A6P7K1R3"/>
<dbReference type="Pfam" id="PF00021">
    <property type="entry name" value="UPAR_LY6"/>
    <property type="match status" value="1"/>
</dbReference>
<keyword evidence="7" id="KW-0325">Glycoprotein</keyword>
<gene>
    <name evidence="11" type="primary">LOC114448745</name>
</gene>
<evidence type="ECO:0000256" key="5">
    <source>
        <dbReference type="ARBA" id="ARBA00022729"/>
    </source>
</evidence>
<evidence type="ECO:0000313" key="10">
    <source>
        <dbReference type="Proteomes" id="UP000515145"/>
    </source>
</evidence>
<evidence type="ECO:0000256" key="3">
    <source>
        <dbReference type="ARBA" id="ARBA00022475"/>
    </source>
</evidence>
<dbReference type="Proteomes" id="UP000515145">
    <property type="component" value="Chromosome 16"/>
</dbReference>
<sequence>MLFLTLIAGIVLLPKADTLRCYECVLGGSGTCTDTEKQCSAGQQCAALKVTSYAGDKKVADVNGKTCGLAEECFEASINYGITKTVLTSKCCASDLCNTQPAPEPSKSTPNGKKCFTCDGRQCTATLNCQGNEDHCISTTVTTGGKKMTVKGCASNIVCSSIQTAQMLGGVGAETSCCQGDFCNSASSTSGLAGLLLLVAPLMSLVLFS</sequence>
<reference evidence="11" key="1">
    <citation type="submission" date="2025-08" db="UniProtKB">
        <authorList>
            <consortium name="RefSeq"/>
        </authorList>
    </citation>
    <scope>IDENTIFICATION</scope>
</reference>
<dbReference type="PANTHER" id="PTHR20914">
    <property type="entry name" value="LY6/PLAUR DOMAIN-CONTAINING PROTEIN 8"/>
    <property type="match status" value="1"/>
</dbReference>
<feature type="domain" description="UPAR/Ly6" evidence="9">
    <location>
        <begin position="19"/>
        <end position="112"/>
    </location>
</feature>
<keyword evidence="10" id="KW-1185">Reference proteome</keyword>
<dbReference type="GO" id="GO:0005576">
    <property type="term" value="C:extracellular region"/>
    <property type="evidence" value="ECO:0007669"/>
    <property type="project" value="UniProtKB-SubCell"/>
</dbReference>
<organism evidence="10 11">
    <name type="scientific">Parambassis ranga</name>
    <name type="common">Indian glassy fish</name>
    <dbReference type="NCBI Taxonomy" id="210632"/>
    <lineage>
        <taxon>Eukaryota</taxon>
        <taxon>Metazoa</taxon>
        <taxon>Chordata</taxon>
        <taxon>Craniata</taxon>
        <taxon>Vertebrata</taxon>
        <taxon>Euteleostomi</taxon>
        <taxon>Actinopterygii</taxon>
        <taxon>Neopterygii</taxon>
        <taxon>Teleostei</taxon>
        <taxon>Neoteleostei</taxon>
        <taxon>Acanthomorphata</taxon>
        <taxon>Ovalentaria</taxon>
        <taxon>Ambassidae</taxon>
        <taxon>Parambassis</taxon>
    </lineage>
</organism>
<dbReference type="RefSeq" id="XP_028281686.1">
    <property type="nucleotide sequence ID" value="XM_028425885.1"/>
</dbReference>
<keyword evidence="5 8" id="KW-0732">Signal</keyword>
<dbReference type="FunCoup" id="A0A6P7K1R3">
    <property type="interactions" value="641"/>
</dbReference>
<dbReference type="SMART" id="SM00134">
    <property type="entry name" value="LU"/>
    <property type="match status" value="2"/>
</dbReference>
<dbReference type="InterPro" id="IPR035076">
    <property type="entry name" value="Toxin/TOLIP"/>
</dbReference>
<dbReference type="PANTHER" id="PTHR20914:SF26">
    <property type="entry name" value="PHOSPHOLIPASE A2 INHIBITOR CNF-LIKE"/>
    <property type="match status" value="1"/>
</dbReference>
<dbReference type="GO" id="GO:0005886">
    <property type="term" value="C:plasma membrane"/>
    <property type="evidence" value="ECO:0007669"/>
    <property type="project" value="UniProtKB-SubCell"/>
</dbReference>
<evidence type="ECO:0000256" key="8">
    <source>
        <dbReference type="SAM" id="SignalP"/>
    </source>
</evidence>
<dbReference type="InterPro" id="IPR045860">
    <property type="entry name" value="Snake_toxin-like_sf"/>
</dbReference>
<dbReference type="Gene3D" id="2.10.60.10">
    <property type="entry name" value="CD59"/>
    <property type="match status" value="2"/>
</dbReference>
<feature type="signal peptide" evidence="8">
    <location>
        <begin position="1"/>
        <end position="18"/>
    </location>
</feature>
<evidence type="ECO:0000256" key="6">
    <source>
        <dbReference type="ARBA" id="ARBA00023136"/>
    </source>
</evidence>
<dbReference type="GeneID" id="114448745"/>
<dbReference type="OrthoDB" id="5945173at2759"/>
<feature type="domain" description="UPAR/Ly6" evidence="9">
    <location>
        <begin position="114"/>
        <end position="197"/>
    </location>
</feature>
<keyword evidence="3" id="KW-1003">Cell membrane</keyword>
<dbReference type="SUPFAM" id="SSF57302">
    <property type="entry name" value="Snake toxin-like"/>
    <property type="match status" value="2"/>
</dbReference>
<evidence type="ECO:0000256" key="4">
    <source>
        <dbReference type="ARBA" id="ARBA00022525"/>
    </source>
</evidence>
<proteinExistence type="predicted"/>
<evidence type="ECO:0000256" key="7">
    <source>
        <dbReference type="ARBA" id="ARBA00023180"/>
    </source>
</evidence>
<comment type="subcellular location">
    <subcellularLocation>
        <location evidence="1">Cell membrane</location>
    </subcellularLocation>
    <subcellularLocation>
        <location evidence="2">Secreted</location>
    </subcellularLocation>
</comment>
<keyword evidence="6" id="KW-0472">Membrane</keyword>
<keyword evidence="4" id="KW-0964">Secreted</keyword>
<evidence type="ECO:0000256" key="2">
    <source>
        <dbReference type="ARBA" id="ARBA00004613"/>
    </source>
</evidence>
<evidence type="ECO:0000313" key="11">
    <source>
        <dbReference type="RefSeq" id="XP_028281686.1"/>
    </source>
</evidence>
<evidence type="ECO:0000256" key="1">
    <source>
        <dbReference type="ARBA" id="ARBA00004236"/>
    </source>
</evidence>
<accession>A0A6P7K1R3</accession>
<dbReference type="InParanoid" id="A0A6P7K1R3"/>
<name>A0A6P7K1R3_9TELE</name>
<dbReference type="InterPro" id="IPR016054">
    <property type="entry name" value="LY6_UPA_recep-like"/>
</dbReference>